<organism evidence="4 5">
    <name type="scientific">Pontibacter aydingkolensis</name>
    <dbReference type="NCBI Taxonomy" id="1911536"/>
    <lineage>
        <taxon>Bacteria</taxon>
        <taxon>Pseudomonadati</taxon>
        <taxon>Bacteroidota</taxon>
        <taxon>Cytophagia</taxon>
        <taxon>Cytophagales</taxon>
        <taxon>Hymenobacteraceae</taxon>
        <taxon>Pontibacter</taxon>
    </lineage>
</organism>
<proteinExistence type="predicted"/>
<dbReference type="SMART" id="SM00849">
    <property type="entry name" value="Lactamase_B"/>
    <property type="match status" value="1"/>
</dbReference>
<dbReference type="RefSeq" id="WP_219877168.1">
    <property type="nucleotide sequence ID" value="NZ_JAHYXK010000006.1"/>
</dbReference>
<dbReference type="SUPFAM" id="SSF56281">
    <property type="entry name" value="Metallo-hydrolase/oxidoreductase"/>
    <property type="match status" value="1"/>
</dbReference>
<dbReference type="Gene3D" id="3.40.50.10890">
    <property type="match status" value="1"/>
</dbReference>
<dbReference type="InterPro" id="IPR001279">
    <property type="entry name" value="Metallo-B-lactamas"/>
</dbReference>
<feature type="domain" description="Beta-Casp" evidence="3">
    <location>
        <begin position="255"/>
        <end position="374"/>
    </location>
</feature>
<dbReference type="InterPro" id="IPR050698">
    <property type="entry name" value="MBL"/>
</dbReference>
<protein>
    <submittedName>
        <fullName evidence="4">MBL fold metallo-hydrolase</fullName>
    </submittedName>
</protein>
<evidence type="ECO:0000313" key="5">
    <source>
        <dbReference type="Proteomes" id="UP000813018"/>
    </source>
</evidence>
<dbReference type="Pfam" id="PF10996">
    <property type="entry name" value="Beta-Casp"/>
    <property type="match status" value="1"/>
</dbReference>
<evidence type="ECO:0000259" key="2">
    <source>
        <dbReference type="SMART" id="SM00849"/>
    </source>
</evidence>
<dbReference type="InterPro" id="IPR036866">
    <property type="entry name" value="RibonucZ/Hydroxyglut_hydro"/>
</dbReference>
<dbReference type="Gene3D" id="3.60.15.10">
    <property type="entry name" value="Ribonuclease Z/Hydroxyacylglutathione hydrolase-like"/>
    <property type="match status" value="1"/>
</dbReference>
<dbReference type="PANTHER" id="PTHR11203:SF37">
    <property type="entry name" value="INTEGRATOR COMPLEX SUBUNIT 11"/>
    <property type="match status" value="1"/>
</dbReference>
<dbReference type="InterPro" id="IPR022712">
    <property type="entry name" value="Beta_Casp"/>
</dbReference>
<dbReference type="Pfam" id="PF07521">
    <property type="entry name" value="RMMBL"/>
    <property type="match status" value="1"/>
</dbReference>
<reference evidence="4 5" key="1">
    <citation type="journal article" date="2016" name="Int. J. Syst. Evol. Microbiol.">
        <title>Pontibacter aydingkolensis sp. nov., isolated from soil of a salt lake.</title>
        <authorList>
            <person name="Osman G."/>
            <person name="Zhang T."/>
            <person name="Lou K."/>
            <person name="Gao Y."/>
            <person name="Chang W."/>
            <person name="Lin Q."/>
            <person name="Yang H.M."/>
            <person name="Huo X.D."/>
            <person name="Wang N."/>
        </authorList>
    </citation>
    <scope>NUCLEOTIDE SEQUENCE [LARGE SCALE GENOMIC DNA]</scope>
    <source>
        <strain evidence="4 5">KACC 19255</strain>
    </source>
</reference>
<keyword evidence="1" id="KW-0378">Hydrolase</keyword>
<comment type="caution">
    <text evidence="4">The sequence shown here is derived from an EMBL/GenBank/DDBJ whole genome shotgun (WGS) entry which is preliminary data.</text>
</comment>
<name>A0ABS7CU03_9BACT</name>
<dbReference type="CDD" id="cd16295">
    <property type="entry name" value="TTHA0252-CPSF-like_MBL-fold"/>
    <property type="match status" value="1"/>
</dbReference>
<evidence type="ECO:0000256" key="1">
    <source>
        <dbReference type="ARBA" id="ARBA00022801"/>
    </source>
</evidence>
<dbReference type="Proteomes" id="UP000813018">
    <property type="component" value="Unassembled WGS sequence"/>
</dbReference>
<dbReference type="SMART" id="SM01027">
    <property type="entry name" value="Beta-Casp"/>
    <property type="match status" value="1"/>
</dbReference>
<dbReference type="Pfam" id="PF00753">
    <property type="entry name" value="Lactamase_B"/>
    <property type="match status" value="1"/>
</dbReference>
<evidence type="ECO:0000259" key="3">
    <source>
        <dbReference type="SMART" id="SM01027"/>
    </source>
</evidence>
<dbReference type="PANTHER" id="PTHR11203">
    <property type="entry name" value="CLEAVAGE AND POLYADENYLATION SPECIFICITY FACTOR FAMILY MEMBER"/>
    <property type="match status" value="1"/>
</dbReference>
<sequence length="460" mass="51861">MKNEQQPPLQLKFLGGAGTVTGSKILVKTDNHQVLIDCGLFQGLKELRLLNWRKPPLDVAKLDAVILTHGHLDHCGYLPVLVKYGFKGPIYATKPTRDVTGIILRDSAKIQEEDAQEANRYGYSRHHPAKPLYNERDVERTLPLFETHPQDKWIELNEEMKFCFRNSGHILGSSIVEFECLGRKFVFSGDLGRRHPLLMHPPALLPTADYIILESTYGDKLHSETSPYQEIAEIVNHTFSKGGILVIPSFAVERAQELLLILNTLRQEKSIPPMPIYLDSPMGINVTELYLNYTDWHSLSPAECRTMMHDVHIIRDFELSLHVLDNINPKIIIAGSGMVTGGRVLYYLEKLLGDKKNTVLLAGFQAPGTRGSLLRSGANDIKIHGSYYTVHAEVKQIGSLSAHADQADLLWWLSHFKEAPTRIFLNHGEAQASEELRLKINDTYGWNVAIAKMGATYNLW</sequence>
<dbReference type="InterPro" id="IPR011108">
    <property type="entry name" value="RMMBL"/>
</dbReference>
<accession>A0ABS7CU03</accession>
<dbReference type="EMBL" id="JAHYXK010000006">
    <property type="protein sequence ID" value="MBW7467285.1"/>
    <property type="molecule type" value="Genomic_DNA"/>
</dbReference>
<keyword evidence="5" id="KW-1185">Reference proteome</keyword>
<evidence type="ECO:0000313" key="4">
    <source>
        <dbReference type="EMBL" id="MBW7467285.1"/>
    </source>
</evidence>
<feature type="domain" description="Metallo-beta-lactamase" evidence="2">
    <location>
        <begin position="21"/>
        <end position="229"/>
    </location>
</feature>
<gene>
    <name evidence="4" type="ORF">K0O23_09405</name>
</gene>